<evidence type="ECO:0000313" key="3">
    <source>
        <dbReference type="EMBL" id="MBW8687650.1"/>
    </source>
</evidence>
<feature type="chain" id="PRO_5047252478" evidence="1">
    <location>
        <begin position="22"/>
        <end position="283"/>
    </location>
</feature>
<dbReference type="InterPro" id="IPR000326">
    <property type="entry name" value="PAP2/HPO"/>
</dbReference>
<feature type="domain" description="Phosphatidic acid phosphatase type 2/haloperoxidase" evidence="2">
    <location>
        <begin position="150"/>
        <end position="265"/>
    </location>
</feature>
<dbReference type="SUPFAM" id="SSF48317">
    <property type="entry name" value="Acid phosphatase/Vanadium-dependent haloperoxidase"/>
    <property type="match status" value="1"/>
</dbReference>
<feature type="signal peptide" evidence="1">
    <location>
        <begin position="1"/>
        <end position="21"/>
    </location>
</feature>
<dbReference type="SMART" id="SM00014">
    <property type="entry name" value="acidPPc"/>
    <property type="match status" value="1"/>
</dbReference>
<accession>A0ABS7GKK9</accession>
<dbReference type="EMBL" id="JAICCF010000005">
    <property type="protein sequence ID" value="MBW8687650.1"/>
    <property type="molecule type" value="Genomic_DNA"/>
</dbReference>
<reference evidence="3 4" key="1">
    <citation type="submission" date="2021-08" db="EMBL/GenBank/DDBJ databases">
        <title>The genome sequence of Chitinophaga sp. B61.</title>
        <authorList>
            <person name="Zhang X."/>
        </authorList>
    </citation>
    <scope>NUCLEOTIDE SEQUENCE [LARGE SCALE GENOMIC DNA]</scope>
    <source>
        <strain evidence="3 4">B61</strain>
    </source>
</reference>
<protein>
    <submittedName>
        <fullName evidence="3">Phosphatase PAP2 family protein</fullName>
    </submittedName>
</protein>
<dbReference type="InterPro" id="IPR036938">
    <property type="entry name" value="PAP2/HPO_sf"/>
</dbReference>
<evidence type="ECO:0000256" key="1">
    <source>
        <dbReference type="SAM" id="SignalP"/>
    </source>
</evidence>
<evidence type="ECO:0000259" key="2">
    <source>
        <dbReference type="SMART" id="SM00014"/>
    </source>
</evidence>
<dbReference type="Pfam" id="PF01569">
    <property type="entry name" value="PAP2"/>
    <property type="match status" value="1"/>
</dbReference>
<dbReference type="Gene3D" id="1.20.144.10">
    <property type="entry name" value="Phosphatidic acid phosphatase type 2/haloperoxidase"/>
    <property type="match status" value="1"/>
</dbReference>
<keyword evidence="1" id="KW-0732">Signal</keyword>
<comment type="caution">
    <text evidence="3">The sequence shown here is derived from an EMBL/GenBank/DDBJ whole genome shotgun (WGS) entry which is preliminary data.</text>
</comment>
<evidence type="ECO:0000313" key="4">
    <source>
        <dbReference type="Proteomes" id="UP000812961"/>
    </source>
</evidence>
<keyword evidence="4" id="KW-1185">Reference proteome</keyword>
<name>A0ABS7GKK9_9BACT</name>
<proteinExistence type="predicted"/>
<dbReference type="PANTHER" id="PTHR14969">
    <property type="entry name" value="SPHINGOSINE-1-PHOSPHATE PHOSPHOHYDROLASE"/>
    <property type="match status" value="1"/>
</dbReference>
<dbReference type="PANTHER" id="PTHR14969:SF13">
    <property type="entry name" value="AT30094P"/>
    <property type="match status" value="1"/>
</dbReference>
<sequence>MKILQTIILCGMLLVQLQTYAQTDTTSAHPTDSVAATAERTLTAADTTIRYRINGAYLGSIWSDLKYTVARPAHWKGKDYVRLGIVLGTAGGLMGLDYEIKQLFARNHTNFWTSTANQLEPFGNAYSPYLVGGMYLAGVIAKDRKLEHISLMTAKSLLISTLIYTFTKSVVRRGRPSYYNDPFVYNAPFSMDKFHTSFPSGHMLTVTSVATALAEAYGEDHPWVPWVTYSIAIATGTTRLYHERHWASDVWLGASLGYFVTKGIYKRHKALEKKKALKALQMY</sequence>
<dbReference type="Proteomes" id="UP000812961">
    <property type="component" value="Unassembled WGS sequence"/>
</dbReference>
<organism evidence="3 4">
    <name type="scientific">Chitinophaga rhizophila</name>
    <dbReference type="NCBI Taxonomy" id="2866212"/>
    <lineage>
        <taxon>Bacteria</taxon>
        <taxon>Pseudomonadati</taxon>
        <taxon>Bacteroidota</taxon>
        <taxon>Chitinophagia</taxon>
        <taxon>Chitinophagales</taxon>
        <taxon>Chitinophagaceae</taxon>
        <taxon>Chitinophaga</taxon>
    </lineage>
</organism>
<gene>
    <name evidence="3" type="ORF">K1Y79_25150</name>
</gene>